<feature type="domain" description="DUF397" evidence="1">
    <location>
        <begin position="12"/>
        <end position="65"/>
    </location>
</feature>
<sequence>MDELTAGLLESAEWRKATRSGDNGDCIEVAPLRDGRVGLRDSEHPELPAYVVSSSVWAAFIDGAKKGEFDF</sequence>
<dbReference type="AlphaFoldDB" id="A0A5S4EX11"/>
<gene>
    <name evidence="2" type="ORF">ETD86_49655</name>
</gene>
<accession>A0A5S4EX11</accession>
<organism evidence="2 3">
    <name type="scientific">Nonomuraea turkmeniaca</name>
    <dbReference type="NCBI Taxonomy" id="103838"/>
    <lineage>
        <taxon>Bacteria</taxon>
        <taxon>Bacillati</taxon>
        <taxon>Actinomycetota</taxon>
        <taxon>Actinomycetes</taxon>
        <taxon>Streptosporangiales</taxon>
        <taxon>Streptosporangiaceae</taxon>
        <taxon>Nonomuraea</taxon>
    </lineage>
</organism>
<protein>
    <submittedName>
        <fullName evidence="2">DUF397 domain-containing protein</fullName>
    </submittedName>
</protein>
<comment type="caution">
    <text evidence="2">The sequence shown here is derived from an EMBL/GenBank/DDBJ whole genome shotgun (WGS) entry which is preliminary data.</text>
</comment>
<reference evidence="2 3" key="1">
    <citation type="submission" date="2019-05" db="EMBL/GenBank/DDBJ databases">
        <title>Draft genome sequence of Nonomuraea turkmeniaca DSM 43926.</title>
        <authorList>
            <person name="Saricaoglu S."/>
            <person name="Isik K."/>
        </authorList>
    </citation>
    <scope>NUCLEOTIDE SEQUENCE [LARGE SCALE GENOMIC DNA]</scope>
    <source>
        <strain evidence="2 3">DSM 43926</strain>
    </source>
</reference>
<dbReference type="Proteomes" id="UP000309128">
    <property type="component" value="Unassembled WGS sequence"/>
</dbReference>
<dbReference type="Pfam" id="PF04149">
    <property type="entry name" value="DUF397"/>
    <property type="match status" value="1"/>
</dbReference>
<dbReference type="OrthoDB" id="3431580at2"/>
<evidence type="ECO:0000313" key="2">
    <source>
        <dbReference type="EMBL" id="TMR08006.1"/>
    </source>
</evidence>
<keyword evidence="3" id="KW-1185">Reference proteome</keyword>
<evidence type="ECO:0000313" key="3">
    <source>
        <dbReference type="Proteomes" id="UP000309128"/>
    </source>
</evidence>
<proteinExistence type="predicted"/>
<evidence type="ECO:0000259" key="1">
    <source>
        <dbReference type="Pfam" id="PF04149"/>
    </source>
</evidence>
<dbReference type="InterPro" id="IPR007278">
    <property type="entry name" value="DUF397"/>
</dbReference>
<dbReference type="RefSeq" id="WP_138673588.1">
    <property type="nucleotide sequence ID" value="NZ_VCKY01000328.1"/>
</dbReference>
<dbReference type="EMBL" id="VCKY01000328">
    <property type="protein sequence ID" value="TMR08006.1"/>
    <property type="molecule type" value="Genomic_DNA"/>
</dbReference>
<name>A0A5S4EX11_9ACTN</name>